<dbReference type="RefSeq" id="WP_093091012.1">
    <property type="nucleotide sequence ID" value="NZ_FOTQ01000001.1"/>
</dbReference>
<accession>A0A1I4IWD1</accession>
<keyword evidence="2" id="KW-1185">Reference proteome</keyword>
<dbReference type="EMBL" id="FOTQ01000001">
    <property type="protein sequence ID" value="SFL58625.1"/>
    <property type="molecule type" value="Genomic_DNA"/>
</dbReference>
<evidence type="ECO:0000313" key="2">
    <source>
        <dbReference type="Proteomes" id="UP000199144"/>
    </source>
</evidence>
<name>A0A1I4IWD1_9RHOB</name>
<evidence type="ECO:0000313" key="1">
    <source>
        <dbReference type="EMBL" id="SFL58625.1"/>
    </source>
</evidence>
<dbReference type="Proteomes" id="UP000199144">
    <property type="component" value="Unassembled WGS sequence"/>
</dbReference>
<sequence length="99" mass="11789">MHPDLKARRRMVIHASRAYLVADLSLRRALEDARVLVPDVIDHNVWRIGHPGSRIRRLYDERHRAMERMEVARLKLDLARRRLMERRSPRQVLAITYSG</sequence>
<dbReference type="AlphaFoldDB" id="A0A1I4IWD1"/>
<protein>
    <submittedName>
        <fullName evidence="1">Uncharacterized protein</fullName>
    </submittedName>
</protein>
<reference evidence="1 2" key="1">
    <citation type="submission" date="2016-10" db="EMBL/GenBank/DDBJ databases">
        <authorList>
            <person name="de Groot N.N."/>
        </authorList>
    </citation>
    <scope>NUCLEOTIDE SEQUENCE [LARGE SCALE GENOMIC DNA]</scope>
    <source>
        <strain evidence="1 2">DSM 15283</strain>
    </source>
</reference>
<organism evidence="1 2">
    <name type="scientific">Shimia aestuarii</name>
    <dbReference type="NCBI Taxonomy" id="254406"/>
    <lineage>
        <taxon>Bacteria</taxon>
        <taxon>Pseudomonadati</taxon>
        <taxon>Pseudomonadota</taxon>
        <taxon>Alphaproteobacteria</taxon>
        <taxon>Rhodobacterales</taxon>
        <taxon>Roseobacteraceae</taxon>
    </lineage>
</organism>
<proteinExistence type="predicted"/>
<gene>
    <name evidence="1" type="ORF">SAMN04488042_101773</name>
</gene>
<dbReference type="OrthoDB" id="7866726at2"/>